<sequence>MCFSFKKQTSLLIIITLALSFNFFNANSTTPLTYLALGDSYTIGESVAKNERWPIQLAEQLNQTGWTISAPTIIAKTGWRTDELLKATNEIEGKKYDIVSLLIGVNNEYQQEDPSQFESKFKACLNRAISHSEKGKAGVFVVSIPDYGYTPFGKSNLENISKRLAAYNATCKSICLSEGILFIDITPISQNGLVQPDLVAKDGLHPSAKQYGLWVEKIKLNLPQQKQPEITAVKAVTSTYYYGAKAPTVKWQTVSNPDQMPIFTGGPPAYKTYIENNLNYPSTKKEGTVYVQFIVLKDGSLADVHIIKGITPLLNQEAIRVVREMPNWIPAKHEGKTVHAKYTLAIRFRLDH</sequence>
<keyword evidence="5" id="KW-0997">Cell inner membrane</keyword>
<evidence type="ECO:0000256" key="1">
    <source>
        <dbReference type="ARBA" id="ARBA00004383"/>
    </source>
</evidence>
<dbReference type="GO" id="GO:0015031">
    <property type="term" value="P:protein transport"/>
    <property type="evidence" value="ECO:0007669"/>
    <property type="project" value="UniProtKB-KW"/>
</dbReference>
<dbReference type="PANTHER" id="PTHR33446">
    <property type="entry name" value="PROTEIN TONB-RELATED"/>
    <property type="match status" value="1"/>
</dbReference>
<feature type="domain" description="TonB C-terminal" evidence="11">
    <location>
        <begin position="283"/>
        <end position="350"/>
    </location>
</feature>
<keyword evidence="3" id="KW-0813">Transport</keyword>
<name>A0A2W1NC86_9FLAO</name>
<dbReference type="InterPro" id="IPR013830">
    <property type="entry name" value="SGNH_hydro"/>
</dbReference>
<evidence type="ECO:0000256" key="5">
    <source>
        <dbReference type="ARBA" id="ARBA00022519"/>
    </source>
</evidence>
<dbReference type="GO" id="GO:0098797">
    <property type="term" value="C:plasma membrane protein complex"/>
    <property type="evidence" value="ECO:0007669"/>
    <property type="project" value="TreeGrafter"/>
</dbReference>
<comment type="similarity">
    <text evidence="2">Belongs to the TonB family.</text>
</comment>
<evidence type="ECO:0000256" key="9">
    <source>
        <dbReference type="ARBA" id="ARBA00023136"/>
    </source>
</evidence>
<evidence type="ECO:0000256" key="3">
    <source>
        <dbReference type="ARBA" id="ARBA00022448"/>
    </source>
</evidence>
<feature type="chain" id="PRO_5016154564" description="TonB C-terminal domain-containing protein" evidence="10">
    <location>
        <begin position="27"/>
        <end position="352"/>
    </location>
</feature>
<evidence type="ECO:0000259" key="12">
    <source>
        <dbReference type="Pfam" id="PF13472"/>
    </source>
</evidence>
<evidence type="ECO:0000256" key="6">
    <source>
        <dbReference type="ARBA" id="ARBA00022692"/>
    </source>
</evidence>
<keyword evidence="9" id="KW-0472">Membrane</keyword>
<dbReference type="PANTHER" id="PTHR33446:SF2">
    <property type="entry name" value="PROTEIN TONB"/>
    <property type="match status" value="1"/>
</dbReference>
<evidence type="ECO:0000256" key="8">
    <source>
        <dbReference type="ARBA" id="ARBA00022989"/>
    </source>
</evidence>
<dbReference type="InterPro" id="IPR006260">
    <property type="entry name" value="TonB/TolA_C"/>
</dbReference>
<keyword evidence="14" id="KW-1185">Reference proteome</keyword>
<evidence type="ECO:0000256" key="4">
    <source>
        <dbReference type="ARBA" id="ARBA00022475"/>
    </source>
</evidence>
<dbReference type="GO" id="GO:0016788">
    <property type="term" value="F:hydrolase activity, acting on ester bonds"/>
    <property type="evidence" value="ECO:0007669"/>
    <property type="project" value="UniProtKB-ARBA"/>
</dbReference>
<evidence type="ECO:0000313" key="13">
    <source>
        <dbReference type="EMBL" id="PZE16965.1"/>
    </source>
</evidence>
<dbReference type="InterPro" id="IPR037682">
    <property type="entry name" value="TonB_C"/>
</dbReference>
<dbReference type="CDD" id="cd01832">
    <property type="entry name" value="SGNH_hydrolase_like_1"/>
    <property type="match status" value="1"/>
</dbReference>
<evidence type="ECO:0000256" key="10">
    <source>
        <dbReference type="SAM" id="SignalP"/>
    </source>
</evidence>
<feature type="signal peptide" evidence="10">
    <location>
        <begin position="1"/>
        <end position="26"/>
    </location>
</feature>
<gene>
    <name evidence="13" type="ORF">DNU06_09445</name>
</gene>
<dbReference type="RefSeq" id="WP_111063025.1">
    <property type="nucleotide sequence ID" value="NZ_JBHUCU010000032.1"/>
</dbReference>
<dbReference type="SUPFAM" id="SSF74653">
    <property type="entry name" value="TolA/TonB C-terminal domain"/>
    <property type="match status" value="1"/>
</dbReference>
<dbReference type="InterPro" id="IPR036514">
    <property type="entry name" value="SGNH_hydro_sf"/>
</dbReference>
<dbReference type="InterPro" id="IPR051045">
    <property type="entry name" value="TonB-dependent_transducer"/>
</dbReference>
<organism evidence="13 14">
    <name type="scientific">Putridiphycobacter roseus</name>
    <dbReference type="NCBI Taxonomy" id="2219161"/>
    <lineage>
        <taxon>Bacteria</taxon>
        <taxon>Pseudomonadati</taxon>
        <taxon>Bacteroidota</taxon>
        <taxon>Flavobacteriia</taxon>
        <taxon>Flavobacteriales</taxon>
        <taxon>Crocinitomicaceae</taxon>
        <taxon>Putridiphycobacter</taxon>
    </lineage>
</organism>
<dbReference type="Pfam" id="PF03544">
    <property type="entry name" value="TonB_C"/>
    <property type="match status" value="1"/>
</dbReference>
<protein>
    <recommendedName>
        <fullName evidence="15">TonB C-terminal domain-containing protein</fullName>
    </recommendedName>
</protein>
<keyword evidence="8" id="KW-1133">Transmembrane helix</keyword>
<dbReference type="Gene3D" id="3.30.1150.10">
    <property type="match status" value="1"/>
</dbReference>
<dbReference type="OrthoDB" id="158267at2"/>
<comment type="caution">
    <text evidence="13">The sequence shown here is derived from an EMBL/GenBank/DDBJ whole genome shotgun (WGS) entry which is preliminary data.</text>
</comment>
<reference evidence="13 14" key="1">
    <citation type="submission" date="2018-06" db="EMBL/GenBank/DDBJ databases">
        <title>The draft genome sequence of Crocinitomix sp. SM1701.</title>
        <authorList>
            <person name="Zhang X."/>
        </authorList>
    </citation>
    <scope>NUCLEOTIDE SEQUENCE [LARGE SCALE GENOMIC DNA]</scope>
    <source>
        <strain evidence="13 14">SM1701</strain>
    </source>
</reference>
<feature type="domain" description="SGNH hydrolase-type esterase" evidence="12">
    <location>
        <begin position="36"/>
        <end position="211"/>
    </location>
</feature>
<keyword evidence="7" id="KW-0653">Protein transport</keyword>
<dbReference type="Proteomes" id="UP000249248">
    <property type="component" value="Unassembled WGS sequence"/>
</dbReference>
<keyword evidence="10" id="KW-0732">Signal</keyword>
<evidence type="ECO:0000256" key="7">
    <source>
        <dbReference type="ARBA" id="ARBA00022927"/>
    </source>
</evidence>
<evidence type="ECO:0000313" key="14">
    <source>
        <dbReference type="Proteomes" id="UP000249248"/>
    </source>
</evidence>
<dbReference type="EMBL" id="QKSB01000005">
    <property type="protein sequence ID" value="PZE16965.1"/>
    <property type="molecule type" value="Genomic_DNA"/>
</dbReference>
<comment type="subcellular location">
    <subcellularLocation>
        <location evidence="1">Cell inner membrane</location>
        <topology evidence="1">Single-pass membrane protein</topology>
        <orientation evidence="1">Periplasmic side</orientation>
    </subcellularLocation>
</comment>
<dbReference type="Gene3D" id="3.40.50.1110">
    <property type="entry name" value="SGNH hydrolase"/>
    <property type="match status" value="1"/>
</dbReference>
<accession>A0A2W1NC86</accession>
<dbReference type="SUPFAM" id="SSF52266">
    <property type="entry name" value="SGNH hydrolase"/>
    <property type="match status" value="1"/>
</dbReference>
<evidence type="ECO:0000256" key="2">
    <source>
        <dbReference type="ARBA" id="ARBA00006555"/>
    </source>
</evidence>
<proteinExistence type="inferred from homology"/>
<dbReference type="AlphaFoldDB" id="A0A2W1NC86"/>
<dbReference type="NCBIfam" id="TIGR01352">
    <property type="entry name" value="tonB_Cterm"/>
    <property type="match status" value="1"/>
</dbReference>
<keyword evidence="6" id="KW-0812">Transmembrane</keyword>
<dbReference type="Pfam" id="PF13472">
    <property type="entry name" value="Lipase_GDSL_2"/>
    <property type="match status" value="1"/>
</dbReference>
<dbReference type="GO" id="GO:0055085">
    <property type="term" value="P:transmembrane transport"/>
    <property type="evidence" value="ECO:0007669"/>
    <property type="project" value="InterPro"/>
</dbReference>
<dbReference type="GO" id="GO:0031992">
    <property type="term" value="F:energy transducer activity"/>
    <property type="evidence" value="ECO:0007669"/>
    <property type="project" value="TreeGrafter"/>
</dbReference>
<evidence type="ECO:0008006" key="15">
    <source>
        <dbReference type="Google" id="ProtNLM"/>
    </source>
</evidence>
<keyword evidence="4" id="KW-1003">Cell membrane</keyword>
<evidence type="ECO:0000259" key="11">
    <source>
        <dbReference type="Pfam" id="PF03544"/>
    </source>
</evidence>